<dbReference type="Proteomes" id="UP000322940">
    <property type="component" value="Unassembled WGS sequence"/>
</dbReference>
<dbReference type="RefSeq" id="WP_130065981.1">
    <property type="nucleotide sequence ID" value="NZ_JAHOOA010000007.1"/>
</dbReference>
<dbReference type="AlphaFoldDB" id="A0A5B3H055"/>
<gene>
    <name evidence="1" type="ORF">F2Y10_10030</name>
</gene>
<name>A0A5B3H055_9BACT</name>
<dbReference type="EMBL" id="VVXH01000008">
    <property type="protein sequence ID" value="KAA2378209.1"/>
    <property type="molecule type" value="Genomic_DNA"/>
</dbReference>
<reference evidence="1 2" key="1">
    <citation type="journal article" date="2019" name="Nat. Med.">
        <title>A library of human gut bacterial isolates paired with longitudinal multiomics data enables mechanistic microbiome research.</title>
        <authorList>
            <person name="Poyet M."/>
            <person name="Groussin M."/>
            <person name="Gibbons S.M."/>
            <person name="Avila-Pacheco J."/>
            <person name="Jiang X."/>
            <person name="Kearney S.M."/>
            <person name="Perrotta A.R."/>
            <person name="Berdy B."/>
            <person name="Zhao S."/>
            <person name="Lieberman T.D."/>
            <person name="Swanson P.K."/>
            <person name="Smith M."/>
            <person name="Roesemann S."/>
            <person name="Alexander J.E."/>
            <person name="Rich S.A."/>
            <person name="Livny J."/>
            <person name="Vlamakis H."/>
            <person name="Clish C."/>
            <person name="Bullock K."/>
            <person name="Deik A."/>
            <person name="Scott J."/>
            <person name="Pierce K.A."/>
            <person name="Xavier R.J."/>
            <person name="Alm E.J."/>
        </authorList>
    </citation>
    <scope>NUCLEOTIDE SEQUENCE [LARGE SCALE GENOMIC DNA]</scope>
    <source>
        <strain evidence="1 2">BIOML-A266</strain>
    </source>
</reference>
<evidence type="ECO:0000313" key="1">
    <source>
        <dbReference type="EMBL" id="KAA2378209.1"/>
    </source>
</evidence>
<proteinExistence type="predicted"/>
<comment type="caution">
    <text evidence="1">The sequence shown here is derived from an EMBL/GenBank/DDBJ whole genome shotgun (WGS) entry which is preliminary data.</text>
</comment>
<accession>A0A5B3H055</accession>
<sequence length="136" mass="15901">MGRYKFDKFLMRFSKDAQNAIIKDLVTCCGICEDDYDWNVIDIRVKRANRVQRHRFAETIKKLEAFYNSDESDPCIYDSEGEIDAYISAAYFSRITGRNRKTVTDWIAKGFIETQGFKFGQINIAVQKTIENLKKM</sequence>
<evidence type="ECO:0000313" key="2">
    <source>
        <dbReference type="Proteomes" id="UP000322940"/>
    </source>
</evidence>
<protein>
    <submittedName>
        <fullName evidence="1">Uncharacterized protein</fullName>
    </submittedName>
</protein>
<organism evidence="1 2">
    <name type="scientific">Alistipes onderdonkii</name>
    <dbReference type="NCBI Taxonomy" id="328813"/>
    <lineage>
        <taxon>Bacteria</taxon>
        <taxon>Pseudomonadati</taxon>
        <taxon>Bacteroidota</taxon>
        <taxon>Bacteroidia</taxon>
        <taxon>Bacteroidales</taxon>
        <taxon>Rikenellaceae</taxon>
        <taxon>Alistipes</taxon>
    </lineage>
</organism>